<organism evidence="5 6">
    <name type="scientific">Methanobacterium bryantii</name>
    <dbReference type="NCBI Taxonomy" id="2161"/>
    <lineage>
        <taxon>Archaea</taxon>
        <taxon>Methanobacteriati</taxon>
        <taxon>Methanobacteriota</taxon>
        <taxon>Methanomada group</taxon>
        <taxon>Methanobacteria</taxon>
        <taxon>Methanobacteriales</taxon>
        <taxon>Methanobacteriaceae</taxon>
        <taxon>Methanobacterium</taxon>
    </lineage>
</organism>
<dbReference type="EMBL" id="LMVM01000033">
    <property type="protein sequence ID" value="PAV03918.1"/>
    <property type="molecule type" value="Genomic_DNA"/>
</dbReference>
<dbReference type="PANTHER" id="PTHR12526:SF638">
    <property type="entry name" value="SPORE COAT PROTEIN SA"/>
    <property type="match status" value="1"/>
</dbReference>
<sequence>MKICFLANSESIHIQRWIKYFTDTGHEVHIISDSSNDKINIENVIFHQLKNINSNRNTVTFYITLIINIVYVNYLIKSIKPDILHAHYVIYYGFYGVLTSFHPLIISVWGSDVLKVPDESIIAKYIIRYTLKGADKITTTAEFMRDHLFDNFKLAKEKIIRIPWGINTNIFYQRYSSKEKELKEYLEIGDAETVVISNRSMAPQYNIDKIIEAIPYVLKSNSNTVFVFIKGYGTTNFEKKMRLKARKLNITNNIRFISKNITPKEMATYLNISNMFISITKTDQFASSIMEGMACGLVPIVSNINVYHQYLSDNSNALFVNPDNPQDLAEKIIYCINNPEIKENFYKINKEIIEKHENWDKNARKMEKLYEEMLKEGEVKDEMENPIVQNISG</sequence>
<evidence type="ECO:0000313" key="6">
    <source>
        <dbReference type="Proteomes" id="UP000217784"/>
    </source>
</evidence>
<dbReference type="OrthoDB" id="132546at2157"/>
<feature type="coiled-coil region" evidence="1">
    <location>
        <begin position="349"/>
        <end position="376"/>
    </location>
</feature>
<dbReference type="InterPro" id="IPR028098">
    <property type="entry name" value="Glyco_trans_4-like_N"/>
</dbReference>
<dbReference type="Pfam" id="PF00534">
    <property type="entry name" value="Glycos_transf_1"/>
    <property type="match status" value="1"/>
</dbReference>
<dbReference type="RefSeq" id="WP_069584113.1">
    <property type="nucleotide sequence ID" value="NZ_LMVM01000033.1"/>
</dbReference>
<evidence type="ECO:0000259" key="3">
    <source>
        <dbReference type="Pfam" id="PF00534"/>
    </source>
</evidence>
<dbReference type="PANTHER" id="PTHR12526">
    <property type="entry name" value="GLYCOSYLTRANSFERASE"/>
    <property type="match status" value="1"/>
</dbReference>
<name>A0A2A2H3G3_METBR</name>
<dbReference type="Pfam" id="PF13477">
    <property type="entry name" value="Glyco_trans_4_2"/>
    <property type="match status" value="1"/>
</dbReference>
<dbReference type="Proteomes" id="UP000217784">
    <property type="component" value="Unassembled WGS sequence"/>
</dbReference>
<dbReference type="SUPFAM" id="SSF53756">
    <property type="entry name" value="UDP-Glycosyltransferase/glycogen phosphorylase"/>
    <property type="match status" value="1"/>
</dbReference>
<dbReference type="CDD" id="cd03801">
    <property type="entry name" value="GT4_PimA-like"/>
    <property type="match status" value="1"/>
</dbReference>
<accession>A0A2A2H3G3</accession>
<dbReference type="AlphaFoldDB" id="A0A2A2H3G3"/>
<evidence type="ECO:0000259" key="4">
    <source>
        <dbReference type="Pfam" id="PF13477"/>
    </source>
</evidence>
<gene>
    <name evidence="5" type="ORF">ASJ80_02565</name>
</gene>
<feature type="domain" description="Glycosyltransferase subfamily 4-like N-terminal" evidence="4">
    <location>
        <begin position="2"/>
        <end position="140"/>
    </location>
</feature>
<evidence type="ECO:0000313" key="5">
    <source>
        <dbReference type="EMBL" id="PAV03918.1"/>
    </source>
</evidence>
<feature type="domain" description="Glycosyl transferase family 1" evidence="3">
    <location>
        <begin position="181"/>
        <end position="350"/>
    </location>
</feature>
<dbReference type="InterPro" id="IPR001296">
    <property type="entry name" value="Glyco_trans_1"/>
</dbReference>
<dbReference type="GO" id="GO:0016757">
    <property type="term" value="F:glycosyltransferase activity"/>
    <property type="evidence" value="ECO:0007669"/>
    <property type="project" value="InterPro"/>
</dbReference>
<reference evidence="5 6" key="1">
    <citation type="journal article" date="2017" name="BMC Genomics">
        <title>Genomic analysis of methanogenic archaea reveals a shift towards energy conservation.</title>
        <authorList>
            <person name="Gilmore S.P."/>
            <person name="Henske J.K."/>
            <person name="Sexton J.A."/>
            <person name="Solomon K.V."/>
            <person name="Seppala S."/>
            <person name="Yoo J.I."/>
            <person name="Huyett L.M."/>
            <person name="Pressman A."/>
            <person name="Cogan J.Z."/>
            <person name="Kivenson V."/>
            <person name="Peng X."/>
            <person name="Tan Y."/>
            <person name="Valentine D.L."/>
            <person name="O'Malley M.A."/>
        </authorList>
    </citation>
    <scope>NUCLEOTIDE SEQUENCE [LARGE SCALE GENOMIC DNA]</scope>
    <source>
        <strain evidence="5 6">M.o.H.</strain>
    </source>
</reference>
<comment type="caution">
    <text evidence="5">The sequence shown here is derived from an EMBL/GenBank/DDBJ whole genome shotgun (WGS) entry which is preliminary data.</text>
</comment>
<feature type="transmembrane region" description="Helical" evidence="2">
    <location>
        <begin position="59"/>
        <end position="76"/>
    </location>
</feature>
<evidence type="ECO:0000256" key="1">
    <source>
        <dbReference type="SAM" id="Coils"/>
    </source>
</evidence>
<keyword evidence="2" id="KW-0812">Transmembrane</keyword>
<keyword evidence="6" id="KW-1185">Reference proteome</keyword>
<protein>
    <recommendedName>
        <fullName evidence="7">Glycosyl transferase family 1 domain-containing protein</fullName>
    </recommendedName>
</protein>
<proteinExistence type="predicted"/>
<dbReference type="Gene3D" id="3.40.50.2000">
    <property type="entry name" value="Glycogen Phosphorylase B"/>
    <property type="match status" value="2"/>
</dbReference>
<evidence type="ECO:0008006" key="7">
    <source>
        <dbReference type="Google" id="ProtNLM"/>
    </source>
</evidence>
<keyword evidence="2" id="KW-1133">Transmembrane helix</keyword>
<keyword evidence="1" id="KW-0175">Coiled coil</keyword>
<feature type="transmembrane region" description="Helical" evidence="2">
    <location>
        <begin position="88"/>
        <end position="110"/>
    </location>
</feature>
<keyword evidence="2" id="KW-0472">Membrane</keyword>
<evidence type="ECO:0000256" key="2">
    <source>
        <dbReference type="SAM" id="Phobius"/>
    </source>
</evidence>